<dbReference type="GO" id="GO:0005737">
    <property type="term" value="C:cytoplasm"/>
    <property type="evidence" value="ECO:0007669"/>
    <property type="project" value="UniProtKB-SubCell"/>
</dbReference>
<dbReference type="PIRSF" id="PIRSF039102">
    <property type="entry name" value="Ddl/VanB"/>
    <property type="match status" value="1"/>
</dbReference>
<dbReference type="InterPro" id="IPR011095">
    <property type="entry name" value="Dala_Dala_lig_C"/>
</dbReference>
<keyword evidence="6 13" id="KW-0067">ATP-binding</keyword>
<dbReference type="InterPro" id="IPR000291">
    <property type="entry name" value="D-Ala_lig_Van_CS"/>
</dbReference>
<dbReference type="PROSITE" id="PS50975">
    <property type="entry name" value="ATP_GRASP"/>
    <property type="match status" value="1"/>
</dbReference>
<dbReference type="InterPro" id="IPR011761">
    <property type="entry name" value="ATP-grasp"/>
</dbReference>
<dbReference type="RefSeq" id="WP_073089797.1">
    <property type="nucleotide sequence ID" value="NZ_FQWY01000007.1"/>
</dbReference>
<dbReference type="SMART" id="SM01209">
    <property type="entry name" value="GARS_A"/>
    <property type="match status" value="1"/>
</dbReference>
<dbReference type="SUPFAM" id="SSF52440">
    <property type="entry name" value="PreATP-grasp domain"/>
    <property type="match status" value="1"/>
</dbReference>
<dbReference type="Gene3D" id="3.30.1490.20">
    <property type="entry name" value="ATP-grasp fold, A domain"/>
    <property type="match status" value="1"/>
</dbReference>
<dbReference type="GO" id="GO:0046872">
    <property type="term" value="F:metal ion binding"/>
    <property type="evidence" value="ECO:0007669"/>
    <property type="project" value="UniProtKB-KW"/>
</dbReference>
<dbReference type="AlphaFoldDB" id="A0A1M5L9Y0"/>
<dbReference type="PROSITE" id="PS00844">
    <property type="entry name" value="DALA_DALA_LIGASE_2"/>
    <property type="match status" value="1"/>
</dbReference>
<feature type="domain" description="ATP-grasp" evidence="14">
    <location>
        <begin position="100"/>
        <end position="302"/>
    </location>
</feature>
<dbReference type="PANTHER" id="PTHR23132">
    <property type="entry name" value="D-ALANINE--D-ALANINE LIGASE"/>
    <property type="match status" value="1"/>
</dbReference>
<feature type="active site" evidence="11">
    <location>
        <position position="280"/>
    </location>
</feature>
<keyword evidence="12" id="KW-0460">Magnesium</keyword>
<dbReference type="PROSITE" id="PS00843">
    <property type="entry name" value="DALA_DALA_LIGASE_1"/>
    <property type="match status" value="1"/>
</dbReference>
<evidence type="ECO:0000256" key="7">
    <source>
        <dbReference type="ARBA" id="ARBA00022960"/>
    </source>
</evidence>
<dbReference type="InterPro" id="IPR011127">
    <property type="entry name" value="Dala_Dala_lig_N"/>
</dbReference>
<keyword evidence="4 10" id="KW-0436">Ligase</keyword>
<feature type="binding site" evidence="12">
    <location>
        <position position="256"/>
    </location>
    <ligand>
        <name>Mg(2+)</name>
        <dbReference type="ChEBI" id="CHEBI:18420"/>
        <label>1</label>
    </ligand>
</feature>
<dbReference type="Pfam" id="PF07478">
    <property type="entry name" value="Dala_Dala_lig_C"/>
    <property type="match status" value="1"/>
</dbReference>
<dbReference type="GO" id="GO:0009252">
    <property type="term" value="P:peptidoglycan biosynthetic process"/>
    <property type="evidence" value="ECO:0007669"/>
    <property type="project" value="UniProtKB-UniRule"/>
</dbReference>
<feature type="binding site" evidence="12">
    <location>
        <position position="271"/>
    </location>
    <ligand>
        <name>Mg(2+)</name>
        <dbReference type="ChEBI" id="CHEBI:18420"/>
        <label>2</label>
    </ligand>
</feature>
<dbReference type="HAMAP" id="MF_00047">
    <property type="entry name" value="Dala_Dala_lig"/>
    <property type="match status" value="1"/>
</dbReference>
<keyword evidence="5 13" id="KW-0547">Nucleotide-binding</keyword>
<dbReference type="Proteomes" id="UP000242329">
    <property type="component" value="Unassembled WGS sequence"/>
</dbReference>
<keyword evidence="8 10" id="KW-0573">Peptidoglycan synthesis</keyword>
<evidence type="ECO:0000256" key="3">
    <source>
        <dbReference type="ARBA" id="ARBA00022490"/>
    </source>
</evidence>
<keyword evidence="9 10" id="KW-0961">Cell wall biogenesis/degradation</keyword>
<dbReference type="Gene3D" id="3.30.470.20">
    <property type="entry name" value="ATP-grasp fold, B domain"/>
    <property type="match status" value="1"/>
</dbReference>
<dbReference type="PANTHER" id="PTHR23132:SF23">
    <property type="entry name" value="D-ALANINE--D-ALANINE LIGASE B"/>
    <property type="match status" value="1"/>
</dbReference>
<evidence type="ECO:0000256" key="5">
    <source>
        <dbReference type="ARBA" id="ARBA00022741"/>
    </source>
</evidence>
<feature type="active site" evidence="11">
    <location>
        <position position="14"/>
    </location>
</feature>
<comment type="function">
    <text evidence="10">Cell wall formation.</text>
</comment>
<dbReference type="EC" id="6.3.2.4" evidence="10"/>
<dbReference type="OrthoDB" id="9813261at2"/>
<dbReference type="GO" id="GO:0008360">
    <property type="term" value="P:regulation of cell shape"/>
    <property type="evidence" value="ECO:0007669"/>
    <property type="project" value="UniProtKB-KW"/>
</dbReference>
<dbReference type="InterPro" id="IPR016185">
    <property type="entry name" value="PreATP-grasp_dom_sf"/>
</dbReference>
<evidence type="ECO:0000256" key="11">
    <source>
        <dbReference type="PIRSR" id="PIRSR039102-1"/>
    </source>
</evidence>
<gene>
    <name evidence="10" type="primary">ddl</name>
    <name evidence="15" type="ORF">SAMN02745221_00610</name>
</gene>
<evidence type="ECO:0000256" key="9">
    <source>
        <dbReference type="ARBA" id="ARBA00023316"/>
    </source>
</evidence>
<evidence type="ECO:0000256" key="1">
    <source>
        <dbReference type="ARBA" id="ARBA00004496"/>
    </source>
</evidence>
<dbReference type="EMBL" id="FQWY01000007">
    <property type="protein sequence ID" value="SHG61770.1"/>
    <property type="molecule type" value="Genomic_DNA"/>
</dbReference>
<dbReference type="Pfam" id="PF01820">
    <property type="entry name" value="Dala_Dala_lig_N"/>
    <property type="match status" value="1"/>
</dbReference>
<dbReference type="NCBIfam" id="NF002528">
    <property type="entry name" value="PRK01966.1-4"/>
    <property type="match status" value="1"/>
</dbReference>
<comment type="cofactor">
    <cofactor evidence="12">
        <name>Mg(2+)</name>
        <dbReference type="ChEBI" id="CHEBI:18420"/>
    </cofactor>
    <cofactor evidence="12">
        <name>Mn(2+)</name>
        <dbReference type="ChEBI" id="CHEBI:29035"/>
    </cofactor>
    <text evidence="12">Binds 2 magnesium or manganese ions per subunit.</text>
</comment>
<dbReference type="GO" id="GO:0008716">
    <property type="term" value="F:D-alanine-D-alanine ligase activity"/>
    <property type="evidence" value="ECO:0007669"/>
    <property type="project" value="UniProtKB-UniRule"/>
</dbReference>
<feature type="binding site" evidence="12">
    <location>
        <position position="269"/>
    </location>
    <ligand>
        <name>Mg(2+)</name>
        <dbReference type="ChEBI" id="CHEBI:18420"/>
        <label>2</label>
    </ligand>
</feature>
<dbReference type="Gene3D" id="3.40.50.20">
    <property type="match status" value="1"/>
</dbReference>
<evidence type="ECO:0000256" key="10">
    <source>
        <dbReference type="HAMAP-Rule" id="MF_00047"/>
    </source>
</evidence>
<accession>A0A1M5L9Y0</accession>
<keyword evidence="12" id="KW-0479">Metal-binding</keyword>
<keyword evidence="3 10" id="KW-0963">Cytoplasm</keyword>
<keyword evidence="12" id="KW-0464">Manganese</keyword>
<dbReference type="GO" id="GO:0071555">
    <property type="term" value="P:cell wall organization"/>
    <property type="evidence" value="ECO:0007669"/>
    <property type="project" value="UniProtKB-KW"/>
</dbReference>
<evidence type="ECO:0000259" key="14">
    <source>
        <dbReference type="PROSITE" id="PS50975"/>
    </source>
</evidence>
<evidence type="ECO:0000256" key="4">
    <source>
        <dbReference type="ARBA" id="ARBA00022598"/>
    </source>
</evidence>
<evidence type="ECO:0000313" key="15">
    <source>
        <dbReference type="EMBL" id="SHG61770.1"/>
    </source>
</evidence>
<feature type="active site" evidence="11">
    <location>
        <position position="146"/>
    </location>
</feature>
<evidence type="ECO:0000256" key="6">
    <source>
        <dbReference type="ARBA" id="ARBA00022840"/>
    </source>
</evidence>
<dbReference type="NCBIfam" id="NF002378">
    <property type="entry name" value="PRK01372.1"/>
    <property type="match status" value="1"/>
</dbReference>
<keyword evidence="16" id="KW-1185">Reference proteome</keyword>
<comment type="similarity">
    <text evidence="2 10">Belongs to the D-alanine--D-alanine ligase family.</text>
</comment>
<sequence length="306" mass="33407">MVKVLVLYGGTSSEREISLKSGKAVAEGLKKAGYAVEVLDVNKDNLAEISRIKPDVVFNALHGKYGEDGRMQAYLDLLGIPYTGSGMTASIIGMNKILTKKILTCENIPTAEYVVIKRKGFVPEDVSSIMDKLGCPLVVKAPTQGSSIGTHIVKNAEALREAINDAFNYDDEVLVEKFIAGTEVTAALLGNEDPVVLPIIEITSANEFYDYQSKYTPGMCQHIIPARITKKAETKVREISSKVYKAVGCRGFARIDFIVDKDDQPWVLEINTIPGMTEMSLVPDAARAAGMSFEELVDRIVKLALQ</sequence>
<comment type="subcellular location">
    <subcellularLocation>
        <location evidence="1 10">Cytoplasm</location>
    </subcellularLocation>
</comment>
<dbReference type="SUPFAM" id="SSF56059">
    <property type="entry name" value="Glutathione synthetase ATP-binding domain-like"/>
    <property type="match status" value="1"/>
</dbReference>
<protein>
    <recommendedName>
        <fullName evidence="10">D-alanine--D-alanine ligase</fullName>
        <ecNumber evidence="10">6.3.2.4</ecNumber>
    </recommendedName>
    <alternativeName>
        <fullName evidence="10">D-Ala-D-Ala ligase</fullName>
    </alternativeName>
    <alternativeName>
        <fullName evidence="10">D-alanylalanine synthetase</fullName>
    </alternativeName>
</protein>
<dbReference type="UniPathway" id="UPA00219"/>
<comment type="pathway">
    <text evidence="10">Cell wall biogenesis; peptidoglycan biosynthesis.</text>
</comment>
<dbReference type="InterPro" id="IPR005905">
    <property type="entry name" value="D_ala_D_ala"/>
</dbReference>
<reference evidence="16" key="1">
    <citation type="submission" date="2016-11" db="EMBL/GenBank/DDBJ databases">
        <authorList>
            <person name="Varghese N."/>
            <person name="Submissions S."/>
        </authorList>
    </citation>
    <scope>NUCLEOTIDE SEQUENCE [LARGE SCALE GENOMIC DNA]</scope>
    <source>
        <strain evidence="16">DSM 11003</strain>
    </source>
</reference>
<evidence type="ECO:0000313" key="16">
    <source>
        <dbReference type="Proteomes" id="UP000242329"/>
    </source>
</evidence>
<evidence type="ECO:0000256" key="8">
    <source>
        <dbReference type="ARBA" id="ARBA00022984"/>
    </source>
</evidence>
<keyword evidence="7 10" id="KW-0133">Cell shape</keyword>
<name>A0A1M5L9Y0_9FIRM</name>
<dbReference type="InterPro" id="IPR013815">
    <property type="entry name" value="ATP_grasp_subdomain_1"/>
</dbReference>
<evidence type="ECO:0000256" key="2">
    <source>
        <dbReference type="ARBA" id="ARBA00010871"/>
    </source>
</evidence>
<comment type="catalytic activity">
    <reaction evidence="10">
        <text>2 D-alanine + ATP = D-alanyl-D-alanine + ADP + phosphate + H(+)</text>
        <dbReference type="Rhea" id="RHEA:11224"/>
        <dbReference type="ChEBI" id="CHEBI:15378"/>
        <dbReference type="ChEBI" id="CHEBI:30616"/>
        <dbReference type="ChEBI" id="CHEBI:43474"/>
        <dbReference type="ChEBI" id="CHEBI:57416"/>
        <dbReference type="ChEBI" id="CHEBI:57822"/>
        <dbReference type="ChEBI" id="CHEBI:456216"/>
        <dbReference type="EC" id="6.3.2.4"/>
    </reaction>
</comment>
<evidence type="ECO:0000256" key="13">
    <source>
        <dbReference type="PROSITE-ProRule" id="PRU00409"/>
    </source>
</evidence>
<proteinExistence type="inferred from homology"/>
<feature type="binding site" evidence="12">
    <location>
        <position position="269"/>
    </location>
    <ligand>
        <name>Mg(2+)</name>
        <dbReference type="ChEBI" id="CHEBI:18420"/>
        <label>1</label>
    </ligand>
</feature>
<dbReference type="STRING" id="1123382.SAMN02745221_00610"/>
<organism evidence="15 16">
    <name type="scientific">Thermosyntropha lipolytica DSM 11003</name>
    <dbReference type="NCBI Taxonomy" id="1123382"/>
    <lineage>
        <taxon>Bacteria</taxon>
        <taxon>Bacillati</taxon>
        <taxon>Bacillota</taxon>
        <taxon>Clostridia</taxon>
        <taxon>Eubacteriales</taxon>
        <taxon>Syntrophomonadaceae</taxon>
        <taxon>Thermosyntropha</taxon>
    </lineage>
</organism>
<dbReference type="GO" id="GO:0005524">
    <property type="term" value="F:ATP binding"/>
    <property type="evidence" value="ECO:0007669"/>
    <property type="project" value="UniProtKB-UniRule"/>
</dbReference>
<evidence type="ECO:0000256" key="12">
    <source>
        <dbReference type="PIRSR" id="PIRSR039102-3"/>
    </source>
</evidence>
<dbReference type="NCBIfam" id="TIGR01205">
    <property type="entry name" value="D_ala_D_alaTIGR"/>
    <property type="match status" value="1"/>
</dbReference>